<keyword evidence="2" id="KW-1133">Transmembrane helix</keyword>
<accession>A0ABX1H501</accession>
<proteinExistence type="predicted"/>
<protein>
    <submittedName>
        <fullName evidence="3">DUF485 domain-containing protein</fullName>
    </submittedName>
</protein>
<feature type="region of interest" description="Disordered" evidence="1">
    <location>
        <begin position="111"/>
        <end position="138"/>
    </location>
</feature>
<evidence type="ECO:0000256" key="2">
    <source>
        <dbReference type="SAM" id="Phobius"/>
    </source>
</evidence>
<name>A0ABX1H501_9ACTN</name>
<dbReference type="Proteomes" id="UP000772196">
    <property type="component" value="Unassembled WGS sequence"/>
</dbReference>
<evidence type="ECO:0000313" key="4">
    <source>
        <dbReference type="Proteomes" id="UP000772196"/>
    </source>
</evidence>
<feature type="transmembrane region" description="Helical" evidence="2">
    <location>
        <begin position="39"/>
        <end position="62"/>
    </location>
</feature>
<evidence type="ECO:0000313" key="3">
    <source>
        <dbReference type="EMBL" id="NKI42106.1"/>
    </source>
</evidence>
<feature type="transmembrane region" description="Helical" evidence="2">
    <location>
        <begin position="68"/>
        <end position="89"/>
    </location>
</feature>
<dbReference type="EMBL" id="JAAWWP010000006">
    <property type="protein sequence ID" value="NKI42106.1"/>
    <property type="molecule type" value="Genomic_DNA"/>
</dbReference>
<keyword evidence="4" id="KW-1185">Reference proteome</keyword>
<evidence type="ECO:0000256" key="1">
    <source>
        <dbReference type="SAM" id="MobiDB-lite"/>
    </source>
</evidence>
<sequence>MSVPFHRPGSGPPSDDRPHEPLPGALRHVTRTHSRARRWFLAVNGAAFLLTALPSGAAGELFATRPVIGTPLGVVLGALQLAVLLLTSWQYDRTLRRRADPLLDSVRRPAGLVQPALPQPGPAKALSPRPFPSQGRQG</sequence>
<gene>
    <name evidence="3" type="ORF">HFV08_12795</name>
</gene>
<reference evidence="3 4" key="1">
    <citation type="submission" date="2020-04" db="EMBL/GenBank/DDBJ databases">
        <title>Phylogenetic Diversity and Antibacterial Activity against Ralstonia solanacearum of Endophytic Actinomycete Isolated from Moss.</title>
        <authorList>
            <person name="Zhuang X."/>
        </authorList>
    </citation>
    <scope>NUCLEOTIDE SEQUENCE [LARGE SCALE GENOMIC DNA]</scope>
    <source>
        <strain evidence="3 4">LD120</strain>
    </source>
</reference>
<keyword evidence="2" id="KW-0472">Membrane</keyword>
<feature type="region of interest" description="Disordered" evidence="1">
    <location>
        <begin position="1"/>
        <end position="23"/>
    </location>
</feature>
<organism evidence="3 4">
    <name type="scientific">Streptomyces physcomitrii</name>
    <dbReference type="NCBI Taxonomy" id="2724184"/>
    <lineage>
        <taxon>Bacteria</taxon>
        <taxon>Bacillati</taxon>
        <taxon>Actinomycetota</taxon>
        <taxon>Actinomycetes</taxon>
        <taxon>Kitasatosporales</taxon>
        <taxon>Streptomycetaceae</taxon>
        <taxon>Streptomyces</taxon>
    </lineage>
</organism>
<keyword evidence="2" id="KW-0812">Transmembrane</keyword>
<comment type="caution">
    <text evidence="3">The sequence shown here is derived from an EMBL/GenBank/DDBJ whole genome shotgun (WGS) entry which is preliminary data.</text>
</comment>